<dbReference type="CDD" id="cd03809">
    <property type="entry name" value="GT4_MtfB-like"/>
    <property type="match status" value="1"/>
</dbReference>
<evidence type="ECO:0000313" key="4">
    <source>
        <dbReference type="EMBL" id="RFA16538.1"/>
    </source>
</evidence>
<organism evidence="4 5">
    <name type="scientific">Subtercola boreus</name>
    <dbReference type="NCBI Taxonomy" id="120213"/>
    <lineage>
        <taxon>Bacteria</taxon>
        <taxon>Bacillati</taxon>
        <taxon>Actinomycetota</taxon>
        <taxon>Actinomycetes</taxon>
        <taxon>Micrococcales</taxon>
        <taxon>Microbacteriaceae</taxon>
        <taxon>Subtercola</taxon>
    </lineage>
</organism>
<keyword evidence="1" id="KW-0808">Transferase</keyword>
<dbReference type="EMBL" id="NBXB01000011">
    <property type="protein sequence ID" value="RFA16538.1"/>
    <property type="molecule type" value="Genomic_DNA"/>
</dbReference>
<feature type="compositionally biased region" description="Basic residues" evidence="2">
    <location>
        <begin position="1"/>
        <end position="25"/>
    </location>
</feature>
<dbReference type="InterPro" id="IPR001296">
    <property type="entry name" value="Glyco_trans_1"/>
</dbReference>
<evidence type="ECO:0000256" key="2">
    <source>
        <dbReference type="SAM" id="MobiDB-lite"/>
    </source>
</evidence>
<dbReference type="SUPFAM" id="SSF53756">
    <property type="entry name" value="UDP-Glycosyltransferase/glycogen phosphorylase"/>
    <property type="match status" value="1"/>
</dbReference>
<dbReference type="GO" id="GO:0016757">
    <property type="term" value="F:glycosyltransferase activity"/>
    <property type="evidence" value="ECO:0007669"/>
    <property type="project" value="InterPro"/>
</dbReference>
<dbReference type="PANTHER" id="PTHR46401:SF9">
    <property type="entry name" value="MANNOSYLTRANSFERASE A"/>
    <property type="match status" value="1"/>
</dbReference>
<dbReference type="Pfam" id="PF00534">
    <property type="entry name" value="Glycos_transf_1"/>
    <property type="match status" value="1"/>
</dbReference>
<evidence type="ECO:0000256" key="1">
    <source>
        <dbReference type="ARBA" id="ARBA00022679"/>
    </source>
</evidence>
<dbReference type="Gene3D" id="3.40.50.2000">
    <property type="entry name" value="Glycogen Phosphorylase B"/>
    <property type="match status" value="1"/>
</dbReference>
<feature type="domain" description="Glycosyl transferase family 1" evidence="3">
    <location>
        <begin position="382"/>
        <end position="536"/>
    </location>
</feature>
<comment type="caution">
    <text evidence="4">The sequence shown here is derived from an EMBL/GenBank/DDBJ whole genome shotgun (WGS) entry which is preliminary data.</text>
</comment>
<evidence type="ECO:0000259" key="3">
    <source>
        <dbReference type="Pfam" id="PF00534"/>
    </source>
</evidence>
<accession>A0A3E0W4W9</accession>
<proteinExistence type="predicted"/>
<name>A0A3E0W4W9_9MICO</name>
<dbReference type="OrthoDB" id="9801609at2"/>
<dbReference type="PANTHER" id="PTHR46401">
    <property type="entry name" value="GLYCOSYLTRANSFERASE WBBK-RELATED"/>
    <property type="match status" value="1"/>
</dbReference>
<dbReference type="Proteomes" id="UP000256541">
    <property type="component" value="Unassembled WGS sequence"/>
</dbReference>
<gene>
    <name evidence="4" type="ORF">B7R22_03420</name>
</gene>
<protein>
    <recommendedName>
        <fullName evidence="3">Glycosyl transferase family 1 domain-containing protein</fullName>
    </recommendedName>
</protein>
<dbReference type="AlphaFoldDB" id="A0A3E0W4W9"/>
<feature type="region of interest" description="Disordered" evidence="2">
    <location>
        <begin position="1"/>
        <end position="43"/>
    </location>
</feature>
<sequence length="561" mass="61018">MRHRRPPRRPVDRRRHARAPHRRCPARTPPRRDRGAGRQHLGGVLGRRLEGRLGARRIGPSRMGRRRTEADRNTEVKLSESSNLRALLEALGTPAPAEASAGEVQDALAASLQAAIDAGGRWDDLWLVWSTLRGELPTEEELVVFQRNATLNGAGEALRGLGERADSSIFGLSAEVEILTDAIVIDVHNTSSTRVMSGIQRVVRETVGLWAQEHEVVLVAWTESRKGLRRLTPREEARMRGDDEEAIVSLAPARERIVIPNGGRVFVPELSADSERAERFLALGEFASSKLAFIGYDCVPLTSGETAAGAMAAHFPLYLDAVAYADRVAAISQSTADEFDAWKKMLPSSGRTGPDVRTVFLGGDSAAPSEVDLAAVKAELELSDLPVVLVVGSHEPRKNHLSVLQAARALWTRGEQFQLVMIGAGSWNSAPFDQLSQHLQDEGWPLTVLSNASDHILGASYRLATVSIFTSFHEGFGLPIVESLRAGTPVIASDLGSMAEIAAHYGGVIGVDPHSDEALEAALHSVLTDPSVLEGKKRDLAGNDYRSWKSYADEVWEYFTA</sequence>
<reference evidence="4 5" key="1">
    <citation type="submission" date="2017-04" db="EMBL/GenBank/DDBJ databases">
        <title>Comparative genome analysis of Subtercola boreus.</title>
        <authorList>
            <person name="Cho Y.-J."/>
            <person name="Cho A."/>
            <person name="Kim O.-S."/>
            <person name="Lee J.-I."/>
        </authorList>
    </citation>
    <scope>NUCLEOTIDE SEQUENCE [LARGE SCALE GENOMIC DNA]</scope>
    <source>
        <strain evidence="4 5">P27479</strain>
    </source>
</reference>
<evidence type="ECO:0000313" key="5">
    <source>
        <dbReference type="Proteomes" id="UP000256541"/>
    </source>
</evidence>